<sequence length="458" mass="50906">MGNNGDAQAAHVLVLPYPAQGHINPMLQFAKRLVSKGLKVSLVVTFFLGKSVEVETGPVNLELISDGFDEGGIEQAGSIEAHWERFEKMGSRSLKDLIQMLDESGSPIACVMYDSFLPWALEVAKEAGIQGASFFTQSSAVVAIYYNVFTGKLNVPVPVETLSLPGLPELLLSELPSFVSRPDHRPAMLEIAMAQFINIHRADWVFCCTAELLESKEVMWLKTFMPFKPIGPTVPSSYIDQSVEDDQDYGVSLWKKNSACKEWLDSKDDGSVVYVSFGSILSMEQANMEETACALKEMNHYFLWVVRGPEESKLLEKFTDDTKEKGLVVRWCSQLEVLSHKAVGCFVTHCGWNSTVEGLTVGVPMVACPQQADQPTNGKYIEEVWGVGVRPRVNDKGIFSREELKNCIKEIMEGESGVEIKKNACKWRKLVKEALIEGGSSYNNIEEFVAHFQGKPTR</sequence>
<name>A0AAV7EG69_ARIFI</name>
<dbReference type="GO" id="GO:0080044">
    <property type="term" value="F:quercetin 7-O-glucosyltransferase activity"/>
    <property type="evidence" value="ECO:0007669"/>
    <property type="project" value="TreeGrafter"/>
</dbReference>
<reference evidence="5 6" key="1">
    <citation type="submission" date="2021-07" db="EMBL/GenBank/DDBJ databases">
        <title>The Aristolochia fimbriata genome: insights into angiosperm evolution, floral development and chemical biosynthesis.</title>
        <authorList>
            <person name="Jiao Y."/>
        </authorList>
    </citation>
    <scope>NUCLEOTIDE SEQUENCE [LARGE SCALE GENOMIC DNA]</scope>
    <source>
        <strain evidence="5">IBCAS-2021</strain>
        <tissue evidence="5">Leaf</tissue>
    </source>
</reference>
<keyword evidence="2 3" id="KW-0808">Transferase</keyword>
<organism evidence="5 6">
    <name type="scientific">Aristolochia fimbriata</name>
    <name type="common">White veined hardy Dutchman's pipe vine</name>
    <dbReference type="NCBI Taxonomy" id="158543"/>
    <lineage>
        <taxon>Eukaryota</taxon>
        <taxon>Viridiplantae</taxon>
        <taxon>Streptophyta</taxon>
        <taxon>Embryophyta</taxon>
        <taxon>Tracheophyta</taxon>
        <taxon>Spermatophyta</taxon>
        <taxon>Magnoliopsida</taxon>
        <taxon>Magnoliidae</taxon>
        <taxon>Piperales</taxon>
        <taxon>Aristolochiaceae</taxon>
        <taxon>Aristolochia</taxon>
    </lineage>
</organism>
<evidence type="ECO:0000313" key="6">
    <source>
        <dbReference type="Proteomes" id="UP000825729"/>
    </source>
</evidence>
<dbReference type="Gene3D" id="3.40.50.2000">
    <property type="entry name" value="Glycogen Phosphorylase B"/>
    <property type="match status" value="2"/>
</dbReference>
<evidence type="ECO:0000256" key="1">
    <source>
        <dbReference type="ARBA" id="ARBA00009995"/>
    </source>
</evidence>
<protein>
    <recommendedName>
        <fullName evidence="4">Glycosyltransferase</fullName>
        <ecNumber evidence="4">2.4.1.-</ecNumber>
    </recommendedName>
</protein>
<dbReference type="CDD" id="cd03784">
    <property type="entry name" value="GT1_Gtf-like"/>
    <property type="match status" value="1"/>
</dbReference>
<keyword evidence="3" id="KW-0328">Glycosyltransferase</keyword>
<dbReference type="Proteomes" id="UP000825729">
    <property type="component" value="Unassembled WGS sequence"/>
</dbReference>
<evidence type="ECO:0000256" key="4">
    <source>
        <dbReference type="RuleBase" id="RU362057"/>
    </source>
</evidence>
<dbReference type="AlphaFoldDB" id="A0AAV7EG69"/>
<dbReference type="InterPro" id="IPR002213">
    <property type="entry name" value="UDP_glucos_trans"/>
</dbReference>
<dbReference type="GO" id="GO:0080043">
    <property type="term" value="F:quercetin 3-O-glucosyltransferase activity"/>
    <property type="evidence" value="ECO:0007669"/>
    <property type="project" value="TreeGrafter"/>
</dbReference>
<dbReference type="EC" id="2.4.1.-" evidence="4"/>
<evidence type="ECO:0000256" key="2">
    <source>
        <dbReference type="ARBA" id="ARBA00022679"/>
    </source>
</evidence>
<dbReference type="InterPro" id="IPR035595">
    <property type="entry name" value="UDP_glycos_trans_CS"/>
</dbReference>
<evidence type="ECO:0000256" key="3">
    <source>
        <dbReference type="RuleBase" id="RU003718"/>
    </source>
</evidence>
<proteinExistence type="inferred from homology"/>
<comment type="caution">
    <text evidence="5">The sequence shown here is derived from an EMBL/GenBank/DDBJ whole genome shotgun (WGS) entry which is preliminary data.</text>
</comment>
<dbReference type="FunFam" id="3.40.50.2000:FF:000019">
    <property type="entry name" value="Glycosyltransferase"/>
    <property type="match status" value="1"/>
</dbReference>
<dbReference type="PROSITE" id="PS00375">
    <property type="entry name" value="UDPGT"/>
    <property type="match status" value="1"/>
</dbReference>
<dbReference type="PANTHER" id="PTHR11926:SF1553">
    <property type="entry name" value="GLYCOSYLTRANSFERASE"/>
    <property type="match status" value="1"/>
</dbReference>
<dbReference type="Pfam" id="PF00201">
    <property type="entry name" value="UDPGT"/>
    <property type="match status" value="1"/>
</dbReference>
<comment type="similarity">
    <text evidence="1 3">Belongs to the UDP-glycosyltransferase family.</text>
</comment>
<dbReference type="SUPFAM" id="SSF53756">
    <property type="entry name" value="UDP-Glycosyltransferase/glycogen phosphorylase"/>
    <property type="match status" value="1"/>
</dbReference>
<keyword evidence="6" id="KW-1185">Reference proteome</keyword>
<dbReference type="PANTHER" id="PTHR11926">
    <property type="entry name" value="GLUCOSYL/GLUCURONOSYL TRANSFERASES"/>
    <property type="match status" value="1"/>
</dbReference>
<evidence type="ECO:0000313" key="5">
    <source>
        <dbReference type="EMBL" id="KAG9446702.1"/>
    </source>
</evidence>
<accession>A0AAV7EG69</accession>
<gene>
    <name evidence="5" type="ORF">H6P81_012830</name>
</gene>
<dbReference type="EMBL" id="JAINDJ010000005">
    <property type="protein sequence ID" value="KAG9446702.1"/>
    <property type="molecule type" value="Genomic_DNA"/>
</dbReference>